<keyword evidence="3" id="KW-0378">Hydrolase</keyword>
<name>A0ABW5X5S4_9FLAO</name>
<dbReference type="InterPro" id="IPR003785">
    <property type="entry name" value="Creatininase/forma_Hydrolase"/>
</dbReference>
<dbReference type="EMBL" id="JBHUOJ010000024">
    <property type="protein sequence ID" value="MFD2833779.1"/>
    <property type="molecule type" value="Genomic_DNA"/>
</dbReference>
<comment type="cofactor">
    <cofactor evidence="1">
        <name>Zn(2+)</name>
        <dbReference type="ChEBI" id="CHEBI:29105"/>
    </cofactor>
</comment>
<evidence type="ECO:0000313" key="6">
    <source>
        <dbReference type="EMBL" id="MFD2833779.1"/>
    </source>
</evidence>
<protein>
    <submittedName>
        <fullName evidence="6">Creatininase family protein</fullName>
    </submittedName>
</protein>
<dbReference type="SUPFAM" id="SSF102215">
    <property type="entry name" value="Creatininase"/>
    <property type="match status" value="1"/>
</dbReference>
<proteinExistence type="inferred from homology"/>
<dbReference type="Gene3D" id="3.40.50.10310">
    <property type="entry name" value="Creatininase"/>
    <property type="match status" value="1"/>
</dbReference>
<evidence type="ECO:0000313" key="7">
    <source>
        <dbReference type="Proteomes" id="UP001597438"/>
    </source>
</evidence>
<dbReference type="RefSeq" id="WP_251742935.1">
    <property type="nucleotide sequence ID" value="NZ_JBHUOJ010000024.1"/>
</dbReference>
<reference evidence="7" key="1">
    <citation type="journal article" date="2019" name="Int. J. Syst. Evol. Microbiol.">
        <title>The Global Catalogue of Microorganisms (GCM) 10K type strain sequencing project: providing services to taxonomists for standard genome sequencing and annotation.</title>
        <authorList>
            <consortium name="The Broad Institute Genomics Platform"/>
            <consortium name="The Broad Institute Genome Sequencing Center for Infectious Disease"/>
            <person name="Wu L."/>
            <person name="Ma J."/>
        </authorList>
    </citation>
    <scope>NUCLEOTIDE SEQUENCE [LARGE SCALE GENOMIC DNA]</scope>
    <source>
        <strain evidence="7">KCTC 52925</strain>
    </source>
</reference>
<keyword evidence="7" id="KW-1185">Reference proteome</keyword>
<keyword evidence="4" id="KW-0862">Zinc</keyword>
<comment type="similarity">
    <text evidence="5">Belongs to the creatininase superfamily.</text>
</comment>
<keyword evidence="2" id="KW-0479">Metal-binding</keyword>
<evidence type="ECO:0000256" key="4">
    <source>
        <dbReference type="ARBA" id="ARBA00022833"/>
    </source>
</evidence>
<accession>A0ABW5X5S4</accession>
<evidence type="ECO:0000256" key="2">
    <source>
        <dbReference type="ARBA" id="ARBA00022723"/>
    </source>
</evidence>
<evidence type="ECO:0000256" key="1">
    <source>
        <dbReference type="ARBA" id="ARBA00001947"/>
    </source>
</evidence>
<dbReference type="PANTHER" id="PTHR35005">
    <property type="entry name" value="3-DEHYDRO-SCYLLO-INOSOSE HYDROLASE"/>
    <property type="match status" value="1"/>
</dbReference>
<gene>
    <name evidence="6" type="ORF">ACFSYS_10800</name>
</gene>
<dbReference type="Proteomes" id="UP001597438">
    <property type="component" value="Unassembled WGS sequence"/>
</dbReference>
<comment type="caution">
    <text evidence="6">The sequence shown here is derived from an EMBL/GenBank/DDBJ whole genome shotgun (WGS) entry which is preliminary data.</text>
</comment>
<evidence type="ECO:0000256" key="5">
    <source>
        <dbReference type="ARBA" id="ARBA00024029"/>
    </source>
</evidence>
<organism evidence="6 7">
    <name type="scientific">Christiangramia antarctica</name>
    <dbReference type="NCBI Taxonomy" id="2058158"/>
    <lineage>
        <taxon>Bacteria</taxon>
        <taxon>Pseudomonadati</taxon>
        <taxon>Bacteroidota</taxon>
        <taxon>Flavobacteriia</taxon>
        <taxon>Flavobacteriales</taxon>
        <taxon>Flavobacteriaceae</taxon>
        <taxon>Christiangramia</taxon>
    </lineage>
</organism>
<dbReference type="PANTHER" id="PTHR35005:SF1">
    <property type="entry name" value="2-AMINO-5-FORMYLAMINO-6-RIBOSYLAMINOPYRIMIDIN-4(3H)-ONE 5'-MONOPHOSPHATE DEFORMYLASE"/>
    <property type="match status" value="1"/>
</dbReference>
<dbReference type="InterPro" id="IPR024087">
    <property type="entry name" value="Creatininase-like_sf"/>
</dbReference>
<dbReference type="Pfam" id="PF02633">
    <property type="entry name" value="Creatininase"/>
    <property type="match status" value="1"/>
</dbReference>
<evidence type="ECO:0000256" key="3">
    <source>
        <dbReference type="ARBA" id="ARBA00022801"/>
    </source>
</evidence>
<sequence>MRILFIFLILGLNSFSQEIPSKWEELTASDWPQALEKSKRTIILPIGILEKHGPQGPIGSDLIRAKEWAERVSDLEYAVIFPDYFYGQVNEARHIQGTFSLPSDLTMKLLEATCKEIARNGFNKILIINGHGGNPSFLRYFVQNQMESQRDYVIYFYDPEGDPEYEKKLAAQRTSDAAGDMHAGERETSELLYLRPELVQMEKSTSESGKDQMRLKNIPNIYRGIWWYASFPKHYAGRGETGTAELGKLITDHQVSSIAKALKSIKEDTETLNLQNQYFDDVRKSSTEN</sequence>